<accession>A0ABN1FG40</accession>
<comment type="caution">
    <text evidence="2">The sequence shown here is derived from an EMBL/GenBank/DDBJ whole genome shotgun (WGS) entry which is preliminary data.</text>
</comment>
<feature type="transmembrane region" description="Helical" evidence="1">
    <location>
        <begin position="420"/>
        <end position="441"/>
    </location>
</feature>
<sequence length="442" mass="48559">MKTLTTFFDRMVQRYLPDAFLFAIILTLVVFVLGISIMGSSPVEMVQYWGDGFWDLLAFAMQMSLIVVTGYILASTPAVRKILTKISTLANTPGQAIVLVTFIAGVACLINYGFGLVVGALLAIHVAKRVPSVDYRLLMASAYSGFLLWHGGLSGSIPLLIATPDHFLEDTIGIIPVTETLFSSFNIFIVIVLLVTLPLLNRFLMKSRDTISNTDASAWKTDDEDVDKEVPDKHSMTPAERLENSQIISLLIGIMGLGFIVYHFTTNGFELNINIVNFIFLFLGIIFHRTPRRFLNSVTNAVKNVGGIIIQFPFYAGIMGMMVASGLSQEMSMWFVSISNEVTLPLWTFISAGIVNFFVPSGGGQWAVQGPIMIPAALEIGADTAKTAMAVAWGDAWTNMIQPFWALPLLAIAGLKVRDIMGFCVMILIYSFFPIAIGLLFF</sequence>
<feature type="transmembrane region" description="Helical" evidence="1">
    <location>
        <begin position="20"/>
        <end position="40"/>
    </location>
</feature>
<evidence type="ECO:0000313" key="2">
    <source>
        <dbReference type="EMBL" id="GAA0589999.1"/>
    </source>
</evidence>
<keyword evidence="1" id="KW-0472">Membrane</keyword>
<protein>
    <submittedName>
        <fullName evidence="2">Short-chain fatty acid transporter</fullName>
    </submittedName>
</protein>
<name>A0ABN1FG40_9BACI</name>
<feature type="transmembrane region" description="Helical" evidence="1">
    <location>
        <begin position="271"/>
        <end position="289"/>
    </location>
</feature>
<evidence type="ECO:0000256" key="1">
    <source>
        <dbReference type="SAM" id="Phobius"/>
    </source>
</evidence>
<keyword evidence="1" id="KW-1133">Transmembrane helix</keyword>
<dbReference type="Pfam" id="PF02667">
    <property type="entry name" value="SCFA_trans"/>
    <property type="match status" value="1"/>
</dbReference>
<proteinExistence type="predicted"/>
<evidence type="ECO:0000313" key="3">
    <source>
        <dbReference type="Proteomes" id="UP001500866"/>
    </source>
</evidence>
<feature type="transmembrane region" description="Helical" evidence="1">
    <location>
        <begin position="301"/>
        <end position="324"/>
    </location>
</feature>
<feature type="transmembrane region" description="Helical" evidence="1">
    <location>
        <begin position="181"/>
        <end position="200"/>
    </location>
</feature>
<feature type="transmembrane region" description="Helical" evidence="1">
    <location>
        <begin position="247"/>
        <end position="265"/>
    </location>
</feature>
<keyword evidence="1" id="KW-0812">Transmembrane</keyword>
<feature type="transmembrane region" description="Helical" evidence="1">
    <location>
        <begin position="344"/>
        <end position="363"/>
    </location>
</feature>
<reference evidence="2 3" key="1">
    <citation type="journal article" date="2019" name="Int. J. Syst. Evol. Microbiol.">
        <title>The Global Catalogue of Microorganisms (GCM) 10K type strain sequencing project: providing services to taxonomists for standard genome sequencing and annotation.</title>
        <authorList>
            <consortium name="The Broad Institute Genomics Platform"/>
            <consortium name="The Broad Institute Genome Sequencing Center for Infectious Disease"/>
            <person name="Wu L."/>
            <person name="Ma J."/>
        </authorList>
    </citation>
    <scope>NUCLEOTIDE SEQUENCE [LARGE SCALE GENOMIC DNA]</scope>
    <source>
        <strain evidence="2 3">JCM 15395</strain>
    </source>
</reference>
<feature type="transmembrane region" description="Helical" evidence="1">
    <location>
        <begin position="52"/>
        <end position="74"/>
    </location>
</feature>
<feature type="transmembrane region" description="Helical" evidence="1">
    <location>
        <begin position="137"/>
        <end position="161"/>
    </location>
</feature>
<gene>
    <name evidence="2" type="ORF">GCM10009001_02440</name>
</gene>
<feature type="transmembrane region" description="Helical" evidence="1">
    <location>
        <begin position="94"/>
        <end position="125"/>
    </location>
</feature>
<organism evidence="2 3">
    <name type="scientific">Virgibacillus siamensis</name>
    <dbReference type="NCBI Taxonomy" id="480071"/>
    <lineage>
        <taxon>Bacteria</taxon>
        <taxon>Bacillati</taxon>
        <taxon>Bacillota</taxon>
        <taxon>Bacilli</taxon>
        <taxon>Bacillales</taxon>
        <taxon>Bacillaceae</taxon>
        <taxon>Virgibacillus</taxon>
    </lineage>
</organism>
<dbReference type="PANTHER" id="PTHR41983">
    <property type="entry name" value="SHORT-CHAIN FATTY ACID TRANSPORTER-RELATED"/>
    <property type="match status" value="1"/>
</dbReference>
<dbReference type="InterPro" id="IPR006160">
    <property type="entry name" value="SCFA_transpt_AtoE"/>
</dbReference>
<keyword evidence="3" id="KW-1185">Reference proteome</keyword>
<dbReference type="EMBL" id="BAAADS010000001">
    <property type="protein sequence ID" value="GAA0589999.1"/>
    <property type="molecule type" value="Genomic_DNA"/>
</dbReference>
<dbReference type="RefSeq" id="WP_343809543.1">
    <property type="nucleotide sequence ID" value="NZ_BAAADS010000001.1"/>
</dbReference>
<dbReference type="Proteomes" id="UP001500866">
    <property type="component" value="Unassembled WGS sequence"/>
</dbReference>
<dbReference type="PANTHER" id="PTHR41983:SF2">
    <property type="entry name" value="SHORT-CHAIN FATTY ACID TRANSPORTER-RELATED"/>
    <property type="match status" value="1"/>
</dbReference>